<organism evidence="3 4">
    <name type="scientific">Streptomyces cinnamoneus</name>
    <name type="common">Streptoverticillium cinnamoneum</name>
    <dbReference type="NCBI Taxonomy" id="53446"/>
    <lineage>
        <taxon>Bacteria</taxon>
        <taxon>Bacillati</taxon>
        <taxon>Actinomycetota</taxon>
        <taxon>Actinomycetes</taxon>
        <taxon>Kitasatosporales</taxon>
        <taxon>Streptomycetaceae</taxon>
        <taxon>Streptomyces</taxon>
        <taxon>Streptomyces cinnamoneus group</taxon>
    </lineage>
</organism>
<dbReference type="PRINTS" id="PR01438">
    <property type="entry name" value="UNVRSLSTRESS"/>
</dbReference>
<name>A0A2G1XAZ0_STRCJ</name>
<feature type="domain" description="UspA" evidence="2">
    <location>
        <begin position="166"/>
        <end position="290"/>
    </location>
</feature>
<evidence type="ECO:0000313" key="3">
    <source>
        <dbReference type="EMBL" id="PHQ48393.1"/>
    </source>
</evidence>
<evidence type="ECO:0000256" key="1">
    <source>
        <dbReference type="ARBA" id="ARBA00008791"/>
    </source>
</evidence>
<dbReference type="InterPro" id="IPR014729">
    <property type="entry name" value="Rossmann-like_a/b/a_fold"/>
</dbReference>
<dbReference type="Gene3D" id="3.40.50.620">
    <property type="entry name" value="HUPs"/>
    <property type="match status" value="2"/>
</dbReference>
<evidence type="ECO:0000259" key="2">
    <source>
        <dbReference type="Pfam" id="PF00582"/>
    </source>
</evidence>
<evidence type="ECO:0000313" key="4">
    <source>
        <dbReference type="Proteomes" id="UP000222531"/>
    </source>
</evidence>
<dbReference type="PANTHER" id="PTHR46553:SF3">
    <property type="entry name" value="ADENINE NUCLEOTIDE ALPHA HYDROLASES-LIKE SUPERFAMILY PROTEIN"/>
    <property type="match status" value="1"/>
</dbReference>
<sequence>MESAPITVGLDGSAESLAAALWAADEAERRGLGLRLLHAWVLLAGEPATGLPPDKDQNYWAKRIVRAAATAVYERHHDLSVTEDLVAEEPEAALLNAAVSSTMIVLGSRGLERLESFFLGDISLQVAGRAAQPVVLVRAPAGRARPLAGTDEGGVVVGASLHGRYDSVLGFAFETAAARGVPLRVVHGCPLPVQAYAPWGVDPEVAGEISKEASEKLSRAVQPWSERNPGVMTTSTVRLGSPARAVLGAAEDADLLVIGRRKHHPPVAPRLGNIAQACVHHARCPVAVVPHD</sequence>
<dbReference type="PANTHER" id="PTHR46553">
    <property type="entry name" value="ADENINE NUCLEOTIDE ALPHA HYDROLASES-LIKE SUPERFAMILY PROTEIN"/>
    <property type="match status" value="1"/>
</dbReference>
<protein>
    <submittedName>
        <fullName evidence="3">Stress-inducible protein</fullName>
    </submittedName>
</protein>
<dbReference type="EMBL" id="NHZO01000168">
    <property type="protein sequence ID" value="PHQ48393.1"/>
    <property type="molecule type" value="Genomic_DNA"/>
</dbReference>
<accession>A0A2G1XAZ0</accession>
<dbReference type="InterPro" id="IPR006016">
    <property type="entry name" value="UspA"/>
</dbReference>
<comment type="similarity">
    <text evidence="1">Belongs to the universal stress protein A family.</text>
</comment>
<reference evidence="3 4" key="1">
    <citation type="journal article" date="2017" name="Biochemistry">
        <title>Identification of the Biosynthetic Pathway for the Antibiotic Bicyclomycin.</title>
        <authorList>
            <person name="Patteson J."/>
            <person name="Cai W."/>
            <person name="Johnson R.A."/>
            <person name="Santa Maria K."/>
            <person name="Li B."/>
        </authorList>
    </citation>
    <scope>NUCLEOTIDE SEQUENCE [LARGE SCALE GENOMIC DNA]</scope>
    <source>
        <strain evidence="3 4">ATCC 21532</strain>
    </source>
</reference>
<dbReference type="AlphaFoldDB" id="A0A2G1XAZ0"/>
<proteinExistence type="inferred from homology"/>
<dbReference type="OrthoDB" id="4867015at2"/>
<gene>
    <name evidence="3" type="ORF">BLA24_33315</name>
</gene>
<dbReference type="InterPro" id="IPR006015">
    <property type="entry name" value="Universal_stress_UspA"/>
</dbReference>
<dbReference type="RefSeq" id="WP_099202912.1">
    <property type="nucleotide sequence ID" value="NZ_JBIRXA010000021.1"/>
</dbReference>
<dbReference type="Proteomes" id="UP000222531">
    <property type="component" value="Unassembled WGS sequence"/>
</dbReference>
<comment type="caution">
    <text evidence="3">The sequence shown here is derived from an EMBL/GenBank/DDBJ whole genome shotgun (WGS) entry which is preliminary data.</text>
</comment>
<keyword evidence="4" id="KW-1185">Reference proteome</keyword>
<dbReference type="SUPFAM" id="SSF52402">
    <property type="entry name" value="Adenine nucleotide alpha hydrolases-like"/>
    <property type="match status" value="2"/>
</dbReference>
<dbReference type="Pfam" id="PF00582">
    <property type="entry name" value="Usp"/>
    <property type="match status" value="2"/>
</dbReference>
<feature type="domain" description="UspA" evidence="2">
    <location>
        <begin position="5"/>
        <end position="138"/>
    </location>
</feature>